<sequence length="114" mass="13499">MKIEMNLTVPANNGVPAWLNWLRVYFKLWHPALMYTLFIWYLCGTVFDGPKILFSKVIDGYTVTIMESSRTWGSWDHFLLVVLGACIWSYTSATFPRWWKTIRRLNYNRVSRIG</sequence>
<dbReference type="EMBL" id="PQ015379">
    <property type="protein sequence ID" value="XDJ15258.1"/>
    <property type="molecule type" value="Genomic_DNA"/>
</dbReference>
<keyword evidence="1" id="KW-1133">Transmembrane helix</keyword>
<name>A0AB39CEI4_9VIRU</name>
<accession>A0AB39CEI4</accession>
<organism evidence="2">
    <name type="scientific">Pseudomonas phage HRDY3</name>
    <dbReference type="NCBI Taxonomy" id="3236930"/>
    <lineage>
        <taxon>Viruses</taxon>
    </lineage>
</organism>
<protein>
    <submittedName>
        <fullName evidence="2">Uncharacterized protein</fullName>
    </submittedName>
</protein>
<reference evidence="2" key="1">
    <citation type="submission" date="2024-07" db="EMBL/GenBank/DDBJ databases">
        <authorList>
            <person name="Bringhurst R.M."/>
            <person name="Homer T.E."/>
        </authorList>
    </citation>
    <scope>NUCLEOTIDE SEQUENCE</scope>
</reference>
<evidence type="ECO:0000256" key="1">
    <source>
        <dbReference type="SAM" id="Phobius"/>
    </source>
</evidence>
<feature type="transmembrane region" description="Helical" evidence="1">
    <location>
        <begin position="28"/>
        <end position="47"/>
    </location>
</feature>
<evidence type="ECO:0000313" key="2">
    <source>
        <dbReference type="EMBL" id="XDJ15258.1"/>
    </source>
</evidence>
<feature type="transmembrane region" description="Helical" evidence="1">
    <location>
        <begin position="78"/>
        <end position="99"/>
    </location>
</feature>
<keyword evidence="1" id="KW-0812">Transmembrane</keyword>
<proteinExistence type="predicted"/>
<keyword evidence="1" id="KW-0472">Membrane</keyword>